<feature type="domain" description="ACT" evidence="1">
    <location>
        <begin position="76"/>
        <end position="144"/>
    </location>
</feature>
<dbReference type="AlphaFoldDB" id="A0A2V2MUB6"/>
<dbReference type="CDD" id="cd04908">
    <property type="entry name" value="ACT_Bt0572_1"/>
    <property type="match status" value="1"/>
</dbReference>
<dbReference type="EMBL" id="QGMY01000008">
    <property type="protein sequence ID" value="PWR71542.1"/>
    <property type="molecule type" value="Genomic_DNA"/>
</dbReference>
<organism evidence="2 3">
    <name type="scientific">Methanospirillum lacunae</name>
    <dbReference type="NCBI Taxonomy" id="668570"/>
    <lineage>
        <taxon>Archaea</taxon>
        <taxon>Methanobacteriati</taxon>
        <taxon>Methanobacteriota</taxon>
        <taxon>Stenosarchaea group</taxon>
        <taxon>Methanomicrobia</taxon>
        <taxon>Methanomicrobiales</taxon>
        <taxon>Methanospirillaceae</taxon>
        <taxon>Methanospirillum</taxon>
    </lineage>
</organism>
<comment type="caution">
    <text evidence="2">The sequence shown here is derived from an EMBL/GenBank/DDBJ whole genome shotgun (WGS) entry which is preliminary data.</text>
</comment>
<dbReference type="PANTHER" id="PTHR40099">
    <property type="entry name" value="ACETOLACTATE SYNTHASE, SMALL SUBUNIT"/>
    <property type="match status" value="1"/>
</dbReference>
<dbReference type="PROSITE" id="PS51671">
    <property type="entry name" value="ACT"/>
    <property type="match status" value="1"/>
</dbReference>
<gene>
    <name evidence="2" type="ORF">DK846_11840</name>
</gene>
<evidence type="ECO:0000259" key="1">
    <source>
        <dbReference type="PROSITE" id="PS51671"/>
    </source>
</evidence>
<dbReference type="Proteomes" id="UP000245657">
    <property type="component" value="Unassembled WGS sequence"/>
</dbReference>
<sequence length="144" mass="15882">MNCEKYIIRQISLFSENKPGRLASMAKACQEEGINILAFSIAEADGFGVIRALVDKPDLAHKKLTELGFNVAFTHVIGVEMKDEPGGLYEIASKLADAKINIEYSYAYSGKDRAVLILRVDQVEEAVRLLLGNHFNIIASSTIH</sequence>
<evidence type="ECO:0000313" key="3">
    <source>
        <dbReference type="Proteomes" id="UP000245657"/>
    </source>
</evidence>
<proteinExistence type="predicted"/>
<dbReference type="InterPro" id="IPR002912">
    <property type="entry name" value="ACT_dom"/>
</dbReference>
<dbReference type="GeneID" id="97550305"/>
<reference evidence="2 3" key="1">
    <citation type="submission" date="2018-05" db="EMBL/GenBank/DDBJ databases">
        <title>Draft genome of Methanospirillum lacunae Ki8-1.</title>
        <authorList>
            <person name="Dueholm M.S."/>
            <person name="Nielsen P.H."/>
            <person name="Bakmann L.F."/>
            <person name="Otzen D.E."/>
        </authorList>
    </citation>
    <scope>NUCLEOTIDE SEQUENCE [LARGE SCALE GENOMIC DNA]</scope>
    <source>
        <strain evidence="2 3">Ki8-1</strain>
    </source>
</reference>
<dbReference type="Gene3D" id="3.30.2130.10">
    <property type="entry name" value="VC0802-like"/>
    <property type="match status" value="1"/>
</dbReference>
<accession>A0A2V2MUB6</accession>
<dbReference type="RefSeq" id="WP_109969160.1">
    <property type="nucleotide sequence ID" value="NZ_CP176093.1"/>
</dbReference>
<dbReference type="CDD" id="cd04882">
    <property type="entry name" value="ACT_Bt0572_2"/>
    <property type="match status" value="1"/>
</dbReference>
<dbReference type="OrthoDB" id="53154at2157"/>
<dbReference type="InterPro" id="IPR045739">
    <property type="entry name" value="ACT_dom_pair"/>
</dbReference>
<protein>
    <submittedName>
        <fullName evidence="2">Acetolactate synthase</fullName>
    </submittedName>
</protein>
<keyword evidence="3" id="KW-1185">Reference proteome</keyword>
<evidence type="ECO:0000313" key="2">
    <source>
        <dbReference type="EMBL" id="PWR71542.1"/>
    </source>
</evidence>
<dbReference type="InterPro" id="IPR045865">
    <property type="entry name" value="ACT-like_dom_sf"/>
</dbReference>
<dbReference type="PANTHER" id="PTHR40099:SF1">
    <property type="entry name" value="ACETOLACTATE SYNTHASE, SMALL SUBUNIT"/>
    <property type="match status" value="1"/>
</dbReference>
<dbReference type="Pfam" id="PF19571">
    <property type="entry name" value="ACT_8"/>
    <property type="match status" value="1"/>
</dbReference>
<name>A0A2V2MUB6_9EURY</name>
<dbReference type="SUPFAM" id="SSF55021">
    <property type="entry name" value="ACT-like"/>
    <property type="match status" value="2"/>
</dbReference>